<dbReference type="PANTHER" id="PTHR21600">
    <property type="entry name" value="MITOCHONDRIAL RNA PSEUDOURIDINE SYNTHASE"/>
    <property type="match status" value="1"/>
</dbReference>
<gene>
    <name evidence="3" type="ORF">MNB_SV-4-893</name>
</gene>
<organism evidence="3">
    <name type="scientific">hydrothermal vent metagenome</name>
    <dbReference type="NCBI Taxonomy" id="652676"/>
    <lineage>
        <taxon>unclassified sequences</taxon>
        <taxon>metagenomes</taxon>
        <taxon>ecological metagenomes</taxon>
    </lineage>
</organism>
<dbReference type="EC" id="4.2.1.70" evidence="3"/>
<dbReference type="GO" id="GO:0000455">
    <property type="term" value="P:enzyme-directed rRNA pseudouridine synthesis"/>
    <property type="evidence" value="ECO:0007669"/>
    <property type="project" value="TreeGrafter"/>
</dbReference>
<dbReference type="GO" id="GO:0004730">
    <property type="term" value="F:pseudouridylate synthase activity"/>
    <property type="evidence" value="ECO:0007669"/>
    <property type="project" value="UniProtKB-EC"/>
</dbReference>
<dbReference type="SUPFAM" id="SSF55120">
    <property type="entry name" value="Pseudouridine synthase"/>
    <property type="match status" value="1"/>
</dbReference>
<dbReference type="InterPro" id="IPR050188">
    <property type="entry name" value="RluA_PseudoU_synthase"/>
</dbReference>
<protein>
    <submittedName>
        <fullName evidence="3">Ribosomal large subunit pseudouridine synthase D</fullName>
        <ecNumber evidence="3">4.2.1.70</ecNumber>
    </submittedName>
</protein>
<dbReference type="PROSITE" id="PS50889">
    <property type="entry name" value="S4"/>
    <property type="match status" value="1"/>
</dbReference>
<proteinExistence type="inferred from homology"/>
<dbReference type="CDD" id="cd00165">
    <property type="entry name" value="S4"/>
    <property type="match status" value="1"/>
</dbReference>
<comment type="similarity">
    <text evidence="1">Belongs to the pseudouridine synthase RluA family.</text>
</comment>
<evidence type="ECO:0000259" key="2">
    <source>
        <dbReference type="Pfam" id="PF00849"/>
    </source>
</evidence>
<sequence length="310" mass="35708">MPFIKEKFHVKQTMPAFLFVMRTFNLTQGQAQRLVCKGRLLIDGESIYNPGTKLQPSEVEIVHFKPAGTGVKPLFQNRDFMVFEKPSGVLVHPNKMETPYSMLDEIRALHGENANATHRIDMETSGLLLASKHKKSEHYLKNAFERKVIQKSYLAWVDGKLTEPFSVNKPIKINNDYSACKHKVFIDSEGKVAHTDFMPLYYDDTLDATLVACYPLTGRTHQIRVHLFHVKHPILGDPIYGTTFQTANHYLEDTLTPQQRLEETGATRLMLHAQTLKFSYGATYFIESKVDFRGMKKEICPKEKRRFNQR</sequence>
<feature type="domain" description="Pseudouridine synthase RsuA/RluA-like" evidence="2">
    <location>
        <begin position="79"/>
        <end position="227"/>
    </location>
</feature>
<dbReference type="AlphaFoldDB" id="A0A1W1E9G7"/>
<dbReference type="PANTHER" id="PTHR21600:SF44">
    <property type="entry name" value="RIBOSOMAL LARGE SUBUNIT PSEUDOURIDINE SYNTHASE D"/>
    <property type="match status" value="1"/>
</dbReference>
<evidence type="ECO:0000256" key="1">
    <source>
        <dbReference type="ARBA" id="ARBA00010876"/>
    </source>
</evidence>
<dbReference type="Pfam" id="PF00849">
    <property type="entry name" value="PseudoU_synth_2"/>
    <property type="match status" value="1"/>
</dbReference>
<dbReference type="EMBL" id="FPIB01000017">
    <property type="protein sequence ID" value="SFV90568.1"/>
    <property type="molecule type" value="Genomic_DNA"/>
</dbReference>
<dbReference type="CDD" id="cd02869">
    <property type="entry name" value="PseudoU_synth_RluA_like"/>
    <property type="match status" value="1"/>
</dbReference>
<name>A0A1W1E9G7_9ZZZZ</name>
<dbReference type="GO" id="GO:0003723">
    <property type="term" value="F:RNA binding"/>
    <property type="evidence" value="ECO:0007669"/>
    <property type="project" value="InterPro"/>
</dbReference>
<reference evidence="3" key="1">
    <citation type="submission" date="2016-10" db="EMBL/GenBank/DDBJ databases">
        <authorList>
            <person name="de Groot N.N."/>
        </authorList>
    </citation>
    <scope>NUCLEOTIDE SEQUENCE</scope>
</reference>
<dbReference type="Gene3D" id="3.30.2350.10">
    <property type="entry name" value="Pseudouridine synthase"/>
    <property type="match status" value="1"/>
</dbReference>
<evidence type="ECO:0000313" key="3">
    <source>
        <dbReference type="EMBL" id="SFV90568.1"/>
    </source>
</evidence>
<accession>A0A1W1E9G7</accession>
<dbReference type="GO" id="GO:0009982">
    <property type="term" value="F:pseudouridine synthase activity"/>
    <property type="evidence" value="ECO:0007669"/>
    <property type="project" value="InterPro"/>
</dbReference>
<dbReference type="InterPro" id="IPR006145">
    <property type="entry name" value="PsdUridine_synth_RsuA/RluA"/>
</dbReference>
<dbReference type="InterPro" id="IPR020103">
    <property type="entry name" value="PsdUridine_synth_cat_dom_sf"/>
</dbReference>
<keyword evidence="3" id="KW-0456">Lyase</keyword>